<name>A0A1I2F2F9_9BACT</name>
<proteinExistence type="predicted"/>
<reference evidence="1 2" key="1">
    <citation type="submission" date="2016-10" db="EMBL/GenBank/DDBJ databases">
        <authorList>
            <person name="de Groot N.N."/>
        </authorList>
    </citation>
    <scope>NUCLEOTIDE SEQUENCE [LARGE SCALE GENOMIC DNA]</scope>
    <source>
        <strain evidence="1 2">DSM 26130</strain>
    </source>
</reference>
<dbReference type="RefSeq" id="WP_093833540.1">
    <property type="nucleotide sequence ID" value="NZ_FOLQ01000024.1"/>
</dbReference>
<evidence type="ECO:0000313" key="1">
    <source>
        <dbReference type="EMBL" id="SFE98846.1"/>
    </source>
</evidence>
<dbReference type="EMBL" id="FOLQ01000024">
    <property type="protein sequence ID" value="SFE98846.1"/>
    <property type="molecule type" value="Genomic_DNA"/>
</dbReference>
<evidence type="ECO:0000313" key="2">
    <source>
        <dbReference type="Proteomes" id="UP000198598"/>
    </source>
</evidence>
<organism evidence="1 2">
    <name type="scientific">Spirosoma endophyticum</name>
    <dbReference type="NCBI Taxonomy" id="662367"/>
    <lineage>
        <taxon>Bacteria</taxon>
        <taxon>Pseudomonadati</taxon>
        <taxon>Bacteroidota</taxon>
        <taxon>Cytophagia</taxon>
        <taxon>Cytophagales</taxon>
        <taxon>Cytophagaceae</taxon>
        <taxon>Spirosoma</taxon>
    </lineage>
</organism>
<gene>
    <name evidence="1" type="ORF">SAMN05216167_12412</name>
</gene>
<protein>
    <submittedName>
        <fullName evidence="1">Uncharacterized protein</fullName>
    </submittedName>
</protein>
<dbReference type="Proteomes" id="UP000198598">
    <property type="component" value="Unassembled WGS sequence"/>
</dbReference>
<accession>A0A1I2F2F9</accession>
<sequence length="84" mass="9243">MTDFQDSIDRVRRAERPGQAAPLLSRLALIHQVAKAYVAENLAKLAASPLDIEIEEITDPPMYDLDVAEGAVTIQFSYDVAEQA</sequence>
<keyword evidence="2" id="KW-1185">Reference proteome</keyword>
<dbReference type="AlphaFoldDB" id="A0A1I2F2F9"/>